<dbReference type="Proteomes" id="UP001597097">
    <property type="component" value="Unassembled WGS sequence"/>
</dbReference>
<evidence type="ECO:0000256" key="1">
    <source>
        <dbReference type="SAM" id="Phobius"/>
    </source>
</evidence>
<keyword evidence="1" id="KW-0472">Membrane</keyword>
<keyword evidence="1" id="KW-0812">Transmembrane</keyword>
<feature type="transmembrane region" description="Helical" evidence="1">
    <location>
        <begin position="65"/>
        <end position="83"/>
    </location>
</feature>
<keyword evidence="3" id="KW-1185">Reference proteome</keyword>
<dbReference type="EMBL" id="JBHUCM010000048">
    <property type="protein sequence ID" value="MFD1545662.1"/>
    <property type="molecule type" value="Genomic_DNA"/>
</dbReference>
<reference evidence="3" key="1">
    <citation type="journal article" date="2019" name="Int. J. Syst. Evol. Microbiol.">
        <title>The Global Catalogue of Microorganisms (GCM) 10K type strain sequencing project: providing services to taxonomists for standard genome sequencing and annotation.</title>
        <authorList>
            <consortium name="The Broad Institute Genomics Platform"/>
            <consortium name="The Broad Institute Genome Sequencing Center for Infectious Disease"/>
            <person name="Wu L."/>
            <person name="Ma J."/>
        </authorList>
    </citation>
    <scope>NUCLEOTIDE SEQUENCE [LARGE SCALE GENOMIC DNA]</scope>
    <source>
        <strain evidence="3">CGMCC 1.15399</strain>
    </source>
</reference>
<comment type="caution">
    <text evidence="2">The sequence shown here is derived from an EMBL/GenBank/DDBJ whole genome shotgun (WGS) entry which is preliminary data.</text>
</comment>
<protein>
    <submittedName>
        <fullName evidence="2">Uncharacterized protein</fullName>
    </submittedName>
</protein>
<sequence>MTPIDQAMPSLRVFRRSVPHETSLWMKRGTAESLYGGLHDAQSSLDDIRRLQDTTRNEIVRRSFAMPRVIIVALGLFVSFASIDLETPWQLIGCVLGFGLYVAVGIIYEYRASVRRQPSTREVLYHSTVLIGVCMIFGAGRILAFALLDAPAHGLMSQAMVGAVLAALAYVAAAPINRSVMRSLVQKGSGQG</sequence>
<organism evidence="2 3">
    <name type="scientific">Nonomuraea guangzhouensis</name>
    <dbReference type="NCBI Taxonomy" id="1291555"/>
    <lineage>
        <taxon>Bacteria</taxon>
        <taxon>Bacillati</taxon>
        <taxon>Actinomycetota</taxon>
        <taxon>Actinomycetes</taxon>
        <taxon>Streptosporangiales</taxon>
        <taxon>Streptosporangiaceae</taxon>
        <taxon>Nonomuraea</taxon>
    </lineage>
</organism>
<evidence type="ECO:0000313" key="2">
    <source>
        <dbReference type="EMBL" id="MFD1545662.1"/>
    </source>
</evidence>
<feature type="transmembrane region" description="Helical" evidence="1">
    <location>
        <begin position="129"/>
        <end position="148"/>
    </location>
</feature>
<evidence type="ECO:0000313" key="3">
    <source>
        <dbReference type="Proteomes" id="UP001597097"/>
    </source>
</evidence>
<accession>A0ABW4GWN2</accession>
<feature type="transmembrane region" description="Helical" evidence="1">
    <location>
        <begin position="89"/>
        <end position="108"/>
    </location>
</feature>
<proteinExistence type="predicted"/>
<dbReference type="RefSeq" id="WP_219533919.1">
    <property type="nucleotide sequence ID" value="NZ_JAHKRM010000020.1"/>
</dbReference>
<gene>
    <name evidence="2" type="ORF">ACFSJ0_52080</name>
</gene>
<name>A0ABW4GWN2_9ACTN</name>
<feature type="transmembrane region" description="Helical" evidence="1">
    <location>
        <begin position="154"/>
        <end position="173"/>
    </location>
</feature>
<keyword evidence="1" id="KW-1133">Transmembrane helix</keyword>